<dbReference type="Pfam" id="PF11392">
    <property type="entry name" value="AllH"/>
    <property type="match status" value="1"/>
</dbReference>
<dbReference type="InterPro" id="IPR021530">
    <property type="entry name" value="AllH-like"/>
</dbReference>
<sequence length="291" mass="32460">MAIVTHAAVSIGYLAATRLPKNAHVHSCFAHTLNLIADDGYLFTLLDAEFYQNLPDAVCVDLPHNWDWRQQANRGEAVQLTAEHIQSLHWQVKLSEAVVWQPRLSGKSLSLNALPEALQHYETLASQLLLYCLEHRVESDLFWASAPVSQDESRLRLIPQEQPESLENQVVKLIGYGKGLTPDGDDYLLGYLAALSPWKLTPELQTHQKRMQSLIAQHLTRTTDISRHYLSRALEGHFSQPVCALQEQLTSQAQTMAVVHAAEQVMQFGASSGVDCLAGMLHGLRNLKATL</sequence>
<proteinExistence type="predicted"/>
<dbReference type="RefSeq" id="WP_064556003.1">
    <property type="nucleotide sequence ID" value="NZ_LXEO01000058.1"/>
</dbReference>
<protein>
    <recommendedName>
        <fullName evidence="3">DUF2877 domain-containing protein</fullName>
    </recommendedName>
</protein>
<evidence type="ECO:0000313" key="1">
    <source>
        <dbReference type="EMBL" id="OAT15346.1"/>
    </source>
</evidence>
<evidence type="ECO:0000313" key="2">
    <source>
        <dbReference type="Proteomes" id="UP000078286"/>
    </source>
</evidence>
<keyword evidence="2" id="KW-1185">Reference proteome</keyword>
<dbReference type="EMBL" id="LXEO01000058">
    <property type="protein sequence ID" value="OAT15346.1"/>
    <property type="molecule type" value="Genomic_DNA"/>
</dbReference>
<comment type="caution">
    <text evidence="1">The sequence shown here is derived from an EMBL/GenBank/DDBJ whole genome shotgun (WGS) entry which is preliminary data.</text>
</comment>
<dbReference type="Proteomes" id="UP000078286">
    <property type="component" value="Unassembled WGS sequence"/>
</dbReference>
<gene>
    <name evidence="1" type="ORF">M979_3712</name>
</gene>
<organism evidence="1 2">
    <name type="scientific">Buttiauxella noackiae ATCC 51607</name>
    <dbReference type="NCBI Taxonomy" id="1354255"/>
    <lineage>
        <taxon>Bacteria</taxon>
        <taxon>Pseudomonadati</taxon>
        <taxon>Pseudomonadota</taxon>
        <taxon>Gammaproteobacteria</taxon>
        <taxon>Enterobacterales</taxon>
        <taxon>Enterobacteriaceae</taxon>
        <taxon>Buttiauxella</taxon>
    </lineage>
</organism>
<name>A0A1B7HID9_9ENTR</name>
<dbReference type="PATRIC" id="fig|1354255.3.peg.3825"/>
<accession>A0A1B7HID9</accession>
<dbReference type="AlphaFoldDB" id="A0A1B7HID9"/>
<reference evidence="1 2" key="1">
    <citation type="submission" date="2016-04" db="EMBL/GenBank/DDBJ databases">
        <title>ATOL: Assembling a taxonomically balanced genome-scale reconstruction of the evolutionary history of the Enterobacteriaceae.</title>
        <authorList>
            <person name="Plunkett G.III."/>
            <person name="Neeno-Eckwall E.C."/>
            <person name="Glasner J.D."/>
            <person name="Perna N.T."/>
        </authorList>
    </citation>
    <scope>NUCLEOTIDE SEQUENCE [LARGE SCALE GENOMIC DNA]</scope>
    <source>
        <strain evidence="1 2">ATCC 51607</strain>
    </source>
</reference>
<evidence type="ECO:0008006" key="3">
    <source>
        <dbReference type="Google" id="ProtNLM"/>
    </source>
</evidence>